<evidence type="ECO:0000256" key="3">
    <source>
        <dbReference type="ARBA" id="ARBA00022475"/>
    </source>
</evidence>
<dbReference type="AlphaFoldDB" id="A0A1M6SK99"/>
<dbReference type="Pfam" id="PF03062">
    <property type="entry name" value="MBOAT"/>
    <property type="match status" value="1"/>
</dbReference>
<evidence type="ECO:0000256" key="6">
    <source>
        <dbReference type="ARBA" id="ARBA00023136"/>
    </source>
</evidence>
<comment type="subcellular location">
    <subcellularLocation>
        <location evidence="1">Cell membrane</location>
        <topology evidence="1">Multi-pass membrane protein</topology>
    </subcellularLocation>
</comment>
<dbReference type="PANTHER" id="PTHR13285">
    <property type="entry name" value="ACYLTRANSFERASE"/>
    <property type="match status" value="1"/>
</dbReference>
<dbReference type="InterPro" id="IPR028362">
    <property type="entry name" value="AlgI"/>
</dbReference>
<protein>
    <submittedName>
        <fullName evidence="9">Alginate O-acetyltransferase complex protein AlgI</fullName>
    </submittedName>
</protein>
<dbReference type="GO" id="GO:0005886">
    <property type="term" value="C:plasma membrane"/>
    <property type="evidence" value="ECO:0007669"/>
    <property type="project" value="UniProtKB-SubCell"/>
</dbReference>
<dbReference type="GO" id="GO:0016746">
    <property type="term" value="F:acyltransferase activity"/>
    <property type="evidence" value="ECO:0007669"/>
    <property type="project" value="UniProtKB-KW"/>
</dbReference>
<proteinExistence type="inferred from homology"/>
<keyword evidence="7 9" id="KW-0808">Transferase</keyword>
<feature type="transmembrane region" description="Helical" evidence="8">
    <location>
        <begin position="218"/>
        <end position="236"/>
    </location>
</feature>
<feature type="transmembrane region" description="Helical" evidence="8">
    <location>
        <begin position="77"/>
        <end position="95"/>
    </location>
</feature>
<dbReference type="OrthoDB" id="9805788at2"/>
<feature type="transmembrane region" description="Helical" evidence="8">
    <location>
        <begin position="400"/>
        <end position="421"/>
    </location>
</feature>
<feature type="transmembrane region" description="Helical" evidence="8">
    <location>
        <begin position="46"/>
        <end position="65"/>
    </location>
</feature>
<comment type="similarity">
    <text evidence="2 7">Belongs to the membrane-bound acyltransferase family.</text>
</comment>
<feature type="transmembrane region" description="Helical" evidence="8">
    <location>
        <begin position="115"/>
        <end position="133"/>
    </location>
</feature>
<reference evidence="9 10" key="1">
    <citation type="submission" date="2016-11" db="EMBL/GenBank/DDBJ databases">
        <authorList>
            <person name="Jaros S."/>
            <person name="Januszkiewicz K."/>
            <person name="Wedrychowicz H."/>
        </authorList>
    </citation>
    <scope>NUCLEOTIDE SEQUENCE [LARGE SCALE GENOMIC DNA]</scope>
    <source>
        <strain evidence="9 10">DSM 3090</strain>
    </source>
</reference>
<evidence type="ECO:0000313" key="10">
    <source>
        <dbReference type="Proteomes" id="UP000183952"/>
    </source>
</evidence>
<dbReference type="GO" id="GO:0042121">
    <property type="term" value="P:alginic acid biosynthetic process"/>
    <property type="evidence" value="ECO:0007669"/>
    <property type="project" value="InterPro"/>
</dbReference>
<evidence type="ECO:0000313" key="9">
    <source>
        <dbReference type="EMBL" id="SHK45123.1"/>
    </source>
</evidence>
<feature type="transmembrane region" description="Helical" evidence="8">
    <location>
        <begin position="187"/>
        <end position="206"/>
    </location>
</feature>
<keyword evidence="7" id="KW-0012">Acyltransferase</keyword>
<feature type="transmembrane region" description="Helical" evidence="8">
    <location>
        <begin position="7"/>
        <end position="23"/>
    </location>
</feature>
<dbReference type="InterPro" id="IPR024194">
    <property type="entry name" value="Ac/AlaTfrase_AlgI/DltB"/>
</dbReference>
<feature type="transmembrane region" description="Helical" evidence="8">
    <location>
        <begin position="308"/>
        <end position="336"/>
    </location>
</feature>
<dbReference type="PIRSF" id="PIRSF500217">
    <property type="entry name" value="AlgI"/>
    <property type="match status" value="1"/>
</dbReference>
<evidence type="ECO:0000256" key="7">
    <source>
        <dbReference type="PIRNR" id="PIRNR016636"/>
    </source>
</evidence>
<feature type="transmembrane region" description="Helical" evidence="8">
    <location>
        <begin position="348"/>
        <end position="368"/>
    </location>
</feature>
<keyword evidence="3 7" id="KW-1003">Cell membrane</keyword>
<sequence length="466" mass="53295">MLFSSITFLYYFLPVLLLIYFIAPKRAKNIVLLSASLLFYFWGEPIYVLLMLCTTMVGYVCGLLIEKYRGKVGSKIALLTSLIVGIGSLMIFKYTDFFINTINGTLGTSIKLLEIALPIGISFYTFQILSYTIDLFKGDVMVQRSFVSFATYVTLFPQLIAGPIVRYSDVAKEIDNRSTNLHDLSSGISRFVMGLGVKILIANELGKLCEIYKNSHERSLLFVWMYVIAYSLHIYFDFSGYSHMAIGLGRIFGFHFPENFNYPYISKSITEFWRRWHISLGTWFRDYVYIPLGGNKVSLIRNLFNITLVWFLTGFWHGAGWTFIIWGLYFAAFLMIEKFVLKKVFSKMPSIILHLYTILVISFGWVIFDAQNVNSAFSIMKNMMGIGINGLAGVESLYYFRSYVGVFIVAIIGCTPIPSYLIKKIRCGRQGNVVLILQPVFVLLLMVAITAYLVDGSFNPFIYFRF</sequence>
<dbReference type="RefSeq" id="WP_072904458.1">
    <property type="nucleotide sequence ID" value="NZ_FRAD01000029.1"/>
</dbReference>
<evidence type="ECO:0000256" key="8">
    <source>
        <dbReference type="SAM" id="Phobius"/>
    </source>
</evidence>
<evidence type="ECO:0000256" key="1">
    <source>
        <dbReference type="ARBA" id="ARBA00004651"/>
    </source>
</evidence>
<name>A0A1M6SK99_9CLOT</name>
<keyword evidence="5 8" id="KW-1133">Transmembrane helix</keyword>
<dbReference type="InterPro" id="IPR051085">
    <property type="entry name" value="MB_O-acyltransferase"/>
</dbReference>
<accession>A0A1M6SK99</accession>
<evidence type="ECO:0000256" key="2">
    <source>
        <dbReference type="ARBA" id="ARBA00010323"/>
    </source>
</evidence>
<dbReference type="PIRSF" id="PIRSF016636">
    <property type="entry name" value="AlgI_DltB"/>
    <property type="match status" value="1"/>
</dbReference>
<evidence type="ECO:0000256" key="5">
    <source>
        <dbReference type="ARBA" id="ARBA00022989"/>
    </source>
</evidence>
<dbReference type="InterPro" id="IPR004299">
    <property type="entry name" value="MBOAT_fam"/>
</dbReference>
<keyword evidence="4 8" id="KW-0812">Transmembrane</keyword>
<keyword evidence="6 7" id="KW-0472">Membrane</keyword>
<evidence type="ECO:0000256" key="4">
    <source>
        <dbReference type="ARBA" id="ARBA00022692"/>
    </source>
</evidence>
<organism evidence="9 10">
    <name type="scientific">Hathewaya proteolytica DSM 3090</name>
    <dbReference type="NCBI Taxonomy" id="1121331"/>
    <lineage>
        <taxon>Bacteria</taxon>
        <taxon>Bacillati</taxon>
        <taxon>Bacillota</taxon>
        <taxon>Clostridia</taxon>
        <taxon>Eubacteriales</taxon>
        <taxon>Clostridiaceae</taxon>
        <taxon>Hathewaya</taxon>
    </lineage>
</organism>
<feature type="transmembrane region" description="Helical" evidence="8">
    <location>
        <begin position="145"/>
        <end position="167"/>
    </location>
</feature>
<dbReference type="PANTHER" id="PTHR13285:SF18">
    <property type="entry name" value="PROTEIN-CYSTEINE N-PALMITOYLTRANSFERASE RASP"/>
    <property type="match status" value="1"/>
</dbReference>
<dbReference type="STRING" id="1121331.SAMN02745248_02566"/>
<keyword evidence="10" id="KW-1185">Reference proteome</keyword>
<gene>
    <name evidence="9" type="ORF">SAMN02745248_02566</name>
</gene>
<dbReference type="EMBL" id="FRAD01000029">
    <property type="protein sequence ID" value="SHK45123.1"/>
    <property type="molecule type" value="Genomic_DNA"/>
</dbReference>
<feature type="transmembrane region" description="Helical" evidence="8">
    <location>
        <begin position="433"/>
        <end position="454"/>
    </location>
</feature>
<dbReference type="Proteomes" id="UP000183952">
    <property type="component" value="Unassembled WGS sequence"/>
</dbReference>